<evidence type="ECO:0000256" key="2">
    <source>
        <dbReference type="SAM" id="Phobius"/>
    </source>
</evidence>
<keyword evidence="2" id="KW-0472">Membrane</keyword>
<dbReference type="PANTHER" id="PTHR36435">
    <property type="entry name" value="SLR1288 PROTEIN"/>
    <property type="match status" value="1"/>
</dbReference>
<organism evidence="4 5">
    <name type="scientific">Apilactobacillus apinorum</name>
    <dbReference type="NCBI Taxonomy" id="1218495"/>
    <lineage>
        <taxon>Bacteria</taxon>
        <taxon>Bacillati</taxon>
        <taxon>Bacillota</taxon>
        <taxon>Bacilli</taxon>
        <taxon>Lactobacillales</taxon>
        <taxon>Lactobacillaceae</taxon>
        <taxon>Apilactobacillus</taxon>
    </lineage>
</organism>
<feature type="domain" description="CAAX prenyl protease 2/Lysostaphin resistance protein A-like" evidence="3">
    <location>
        <begin position="122"/>
        <end position="211"/>
    </location>
</feature>
<reference evidence="4 5" key="1">
    <citation type="submission" date="2024-03" db="EMBL/GenBank/DDBJ databases">
        <title>Inconsistent identification of Apilactobacillus kunkeei-related strains obtained by well-developed overall genome related indices.</title>
        <authorList>
            <person name="Maeno S."/>
            <person name="Endo A."/>
        </authorList>
    </citation>
    <scope>NUCLEOTIDE SEQUENCE [LARGE SCALE GENOMIC DNA]</scope>
    <source>
        <strain evidence="4 5">20H-10</strain>
    </source>
</reference>
<dbReference type="Pfam" id="PF02517">
    <property type="entry name" value="Rce1-like"/>
    <property type="match status" value="1"/>
</dbReference>
<proteinExistence type="inferred from homology"/>
<dbReference type="RefSeq" id="WP_353317274.1">
    <property type="nucleotide sequence ID" value="NZ_BAABVV010000017.1"/>
</dbReference>
<gene>
    <name evidence="4" type="ORF">AP20H10_01350</name>
</gene>
<evidence type="ECO:0000259" key="3">
    <source>
        <dbReference type="Pfam" id="PF02517"/>
    </source>
</evidence>
<sequence>MKAIKAIGQIILLAVLLVLSPLVGLVSYPVDSNSNAAFSLLVIEVILATLFVIAVTAVIYWILLRKNLFQLFKDNHWSYKVLLYAAIMIGLVLLMMLASGIPHQGLYNNLVKITGFGDPKLQYFFIIISGVLAPIAEELYFRGLIFTYVRNISNVAIAIIMSSIFFGLAHSFVNPYIFISHAVVSIFIGLARQKSNGMIVPIIMHMIWNLLIFALIL</sequence>
<feature type="transmembrane region" description="Helical" evidence="2">
    <location>
        <begin position="81"/>
        <end position="101"/>
    </location>
</feature>
<dbReference type="InterPro" id="IPR003675">
    <property type="entry name" value="Rce1/LyrA-like_dom"/>
</dbReference>
<comment type="similarity">
    <text evidence="1">Belongs to the UPF0177 family.</text>
</comment>
<keyword evidence="2" id="KW-1133">Transmembrane helix</keyword>
<feature type="transmembrane region" description="Helical" evidence="2">
    <location>
        <begin position="198"/>
        <end position="216"/>
    </location>
</feature>
<comment type="caution">
    <text evidence="4">The sequence shown here is derived from an EMBL/GenBank/DDBJ whole genome shotgun (WGS) entry which is preliminary data.</text>
</comment>
<evidence type="ECO:0000313" key="4">
    <source>
        <dbReference type="EMBL" id="GAA6113772.1"/>
    </source>
</evidence>
<dbReference type="PANTHER" id="PTHR36435:SF1">
    <property type="entry name" value="CAAX AMINO TERMINAL PROTEASE FAMILY PROTEIN"/>
    <property type="match status" value="1"/>
</dbReference>
<protein>
    <recommendedName>
        <fullName evidence="3">CAAX prenyl protease 2/Lysostaphin resistance protein A-like domain-containing protein</fullName>
    </recommendedName>
</protein>
<feature type="transmembrane region" description="Helical" evidence="2">
    <location>
        <begin position="7"/>
        <end position="30"/>
    </location>
</feature>
<name>A0ABP9ZG48_9LACO</name>
<feature type="transmembrane region" description="Helical" evidence="2">
    <location>
        <begin position="152"/>
        <end position="169"/>
    </location>
</feature>
<keyword evidence="2" id="KW-0812">Transmembrane</keyword>
<feature type="transmembrane region" description="Helical" evidence="2">
    <location>
        <begin position="175"/>
        <end position="191"/>
    </location>
</feature>
<evidence type="ECO:0000256" key="1">
    <source>
        <dbReference type="ARBA" id="ARBA00009067"/>
    </source>
</evidence>
<accession>A0ABP9ZG48</accession>
<feature type="transmembrane region" description="Helical" evidence="2">
    <location>
        <begin position="121"/>
        <end position="140"/>
    </location>
</feature>
<feature type="transmembrane region" description="Helical" evidence="2">
    <location>
        <begin position="36"/>
        <end position="61"/>
    </location>
</feature>
<evidence type="ECO:0000313" key="5">
    <source>
        <dbReference type="Proteomes" id="UP001438112"/>
    </source>
</evidence>
<dbReference type="Proteomes" id="UP001438112">
    <property type="component" value="Unassembled WGS sequence"/>
</dbReference>
<dbReference type="InterPro" id="IPR052710">
    <property type="entry name" value="CAAX_protease"/>
</dbReference>
<dbReference type="EMBL" id="BAABVV010000017">
    <property type="protein sequence ID" value="GAA6113772.1"/>
    <property type="molecule type" value="Genomic_DNA"/>
</dbReference>
<keyword evidence="5" id="KW-1185">Reference proteome</keyword>